<keyword evidence="8" id="KW-1185">Reference proteome</keyword>
<feature type="transmembrane region" description="Helical" evidence="5">
    <location>
        <begin position="43"/>
        <end position="64"/>
    </location>
</feature>
<sequence length="580" mass="61818">MSNSHEEPREEKAEIEHVDHPTDVVQDDAFYEGVPEPTLTLKVYLAMSAIVVLNFAQLFCLLGLNANGRFIAAIVGGADKTIWLGQSVATGTAVLSPIFAKASDLWGRRWILVIAMTFGAIGSIIISRCTSMNMAIVGSSIAGVSYGVQPLLFAVPAEIVPRKHRSAAIALANIAAGLGGICGILIGGALTEGGNADNIRIVSQRSTGLFAFAAITTFLTYHPPVRSSQIQGSITAKLRMMDWTGYTLFGIFLVLLNISLSWADNPYPWDSAHVLAPLCISIAFGLALIAQQVKFNRHDSMFDRRLFSTSRNAALGILLIWVDGLVFFVASSYLPQLLSVVYEPNEMLVSVRFSFLFLGSLPLMVLVGWYAGRFRDLRTPGAVGFIGFTIFGACLAAATVDQNDAIWGYTVFACLGQAGTLIAVFAAAQFGSPAELIADLTALLISMRSFGGSVGLGVCSAIFSSESGKKIGPSVAKRVLPLGFPVTSLGPFIGAVSSFHFDQLASIPGISPQIIQQGVLGFKEGFLQAQRGLWILMAALAFVAAVIFVFISNHKEEYSDSIDAPLAVREEEAVGAKTSA</sequence>
<comment type="caution">
    <text evidence="7">The sequence shown here is derived from an EMBL/GenBank/DDBJ whole genome shotgun (WGS) entry which is preliminary data.</text>
</comment>
<feature type="transmembrane region" description="Helical" evidence="5">
    <location>
        <begin position="274"/>
        <end position="293"/>
    </location>
</feature>
<feature type="transmembrane region" description="Helical" evidence="5">
    <location>
        <begin position="353"/>
        <end position="371"/>
    </location>
</feature>
<reference evidence="7" key="1">
    <citation type="submission" date="2020-04" db="EMBL/GenBank/DDBJ databases">
        <title>Analysis of mating type loci in Filobasidium floriforme.</title>
        <authorList>
            <person name="Nowrousian M."/>
        </authorList>
    </citation>
    <scope>NUCLEOTIDE SEQUENCE</scope>
    <source>
        <strain evidence="7">CBS 6242</strain>
    </source>
</reference>
<feature type="transmembrane region" description="Helical" evidence="5">
    <location>
        <begin position="110"/>
        <end position="128"/>
    </location>
</feature>
<feature type="transmembrane region" description="Helical" evidence="5">
    <location>
        <begin position="313"/>
        <end position="333"/>
    </location>
</feature>
<dbReference type="InterPro" id="IPR020846">
    <property type="entry name" value="MFS_dom"/>
</dbReference>
<gene>
    <name evidence="7" type="ORF">FFLO_05045</name>
</gene>
<feature type="domain" description="Major facilitator superfamily (MFS) profile" evidence="6">
    <location>
        <begin position="43"/>
        <end position="556"/>
    </location>
</feature>
<evidence type="ECO:0000256" key="3">
    <source>
        <dbReference type="ARBA" id="ARBA00022989"/>
    </source>
</evidence>
<dbReference type="AlphaFoldDB" id="A0A8K0NRQ7"/>
<feature type="transmembrane region" description="Helical" evidence="5">
    <location>
        <begin position="532"/>
        <end position="551"/>
    </location>
</feature>
<evidence type="ECO:0000259" key="6">
    <source>
        <dbReference type="PROSITE" id="PS50850"/>
    </source>
</evidence>
<evidence type="ECO:0000313" key="8">
    <source>
        <dbReference type="Proteomes" id="UP000812966"/>
    </source>
</evidence>
<feature type="transmembrane region" description="Helical" evidence="5">
    <location>
        <begin position="167"/>
        <end position="190"/>
    </location>
</feature>
<dbReference type="Proteomes" id="UP000812966">
    <property type="component" value="Unassembled WGS sequence"/>
</dbReference>
<feature type="transmembrane region" description="Helical" evidence="5">
    <location>
        <begin position="243"/>
        <end position="262"/>
    </location>
</feature>
<feature type="transmembrane region" description="Helical" evidence="5">
    <location>
        <begin position="383"/>
        <end position="400"/>
    </location>
</feature>
<dbReference type="Gene3D" id="1.20.1250.20">
    <property type="entry name" value="MFS general substrate transporter like domains"/>
    <property type="match status" value="1"/>
</dbReference>
<dbReference type="GO" id="GO:0005886">
    <property type="term" value="C:plasma membrane"/>
    <property type="evidence" value="ECO:0007669"/>
    <property type="project" value="TreeGrafter"/>
</dbReference>
<evidence type="ECO:0000256" key="5">
    <source>
        <dbReference type="SAM" id="Phobius"/>
    </source>
</evidence>
<feature type="transmembrane region" description="Helical" evidence="5">
    <location>
        <begin position="202"/>
        <end position="222"/>
    </location>
</feature>
<dbReference type="PROSITE" id="PS50850">
    <property type="entry name" value="MFS"/>
    <property type="match status" value="1"/>
</dbReference>
<dbReference type="PANTHER" id="PTHR23501">
    <property type="entry name" value="MAJOR FACILITATOR SUPERFAMILY"/>
    <property type="match status" value="1"/>
</dbReference>
<dbReference type="Pfam" id="PF07690">
    <property type="entry name" value="MFS_1"/>
    <property type="match status" value="1"/>
</dbReference>
<feature type="transmembrane region" description="Helical" evidence="5">
    <location>
        <begin position="134"/>
        <end position="155"/>
    </location>
</feature>
<evidence type="ECO:0000256" key="2">
    <source>
        <dbReference type="ARBA" id="ARBA00022692"/>
    </source>
</evidence>
<dbReference type="InterPro" id="IPR011701">
    <property type="entry name" value="MFS"/>
</dbReference>
<proteinExistence type="predicted"/>
<evidence type="ECO:0000313" key="7">
    <source>
        <dbReference type="EMBL" id="KAG7530446.1"/>
    </source>
</evidence>
<dbReference type="GO" id="GO:0022857">
    <property type="term" value="F:transmembrane transporter activity"/>
    <property type="evidence" value="ECO:0007669"/>
    <property type="project" value="InterPro"/>
</dbReference>
<feature type="transmembrane region" description="Helical" evidence="5">
    <location>
        <begin position="406"/>
        <end position="428"/>
    </location>
</feature>
<keyword evidence="3 5" id="KW-1133">Transmembrane helix</keyword>
<name>A0A8K0NRQ7_9TREE</name>
<dbReference type="PANTHER" id="PTHR23501:SF195">
    <property type="entry name" value="PEP5"/>
    <property type="match status" value="1"/>
</dbReference>
<dbReference type="EMBL" id="JABELV010000118">
    <property type="protein sequence ID" value="KAG7530446.1"/>
    <property type="molecule type" value="Genomic_DNA"/>
</dbReference>
<dbReference type="InterPro" id="IPR036259">
    <property type="entry name" value="MFS_trans_sf"/>
</dbReference>
<protein>
    <recommendedName>
        <fullName evidence="6">Major facilitator superfamily (MFS) profile domain-containing protein</fullName>
    </recommendedName>
</protein>
<accession>A0A8K0NRQ7</accession>
<keyword evidence="2 5" id="KW-0812">Transmembrane</keyword>
<keyword evidence="4 5" id="KW-0472">Membrane</keyword>
<evidence type="ECO:0000256" key="4">
    <source>
        <dbReference type="ARBA" id="ARBA00023136"/>
    </source>
</evidence>
<comment type="subcellular location">
    <subcellularLocation>
        <location evidence="1">Membrane</location>
        <topology evidence="1">Multi-pass membrane protein</topology>
    </subcellularLocation>
</comment>
<evidence type="ECO:0000256" key="1">
    <source>
        <dbReference type="ARBA" id="ARBA00004141"/>
    </source>
</evidence>
<organism evidence="7 8">
    <name type="scientific">Filobasidium floriforme</name>
    <dbReference type="NCBI Taxonomy" id="5210"/>
    <lineage>
        <taxon>Eukaryota</taxon>
        <taxon>Fungi</taxon>
        <taxon>Dikarya</taxon>
        <taxon>Basidiomycota</taxon>
        <taxon>Agaricomycotina</taxon>
        <taxon>Tremellomycetes</taxon>
        <taxon>Filobasidiales</taxon>
        <taxon>Filobasidiaceae</taxon>
        <taxon>Filobasidium</taxon>
    </lineage>
</organism>
<dbReference type="SUPFAM" id="SSF103473">
    <property type="entry name" value="MFS general substrate transporter"/>
    <property type="match status" value="1"/>
</dbReference>